<gene>
    <name evidence="8" type="ORF">C4B63_12g174</name>
</gene>
<evidence type="ECO:0000256" key="2">
    <source>
        <dbReference type="ARBA" id="ARBA00022692"/>
    </source>
</evidence>
<dbReference type="VEuPathDB" id="TriTrypDB:TcCL_NonESM02204"/>
<dbReference type="VEuPathDB" id="TriTrypDB:TcBrA4_0090090"/>
<evidence type="ECO:0000256" key="6">
    <source>
        <dbReference type="SAM" id="Phobius"/>
    </source>
</evidence>
<evidence type="ECO:0000256" key="4">
    <source>
        <dbReference type="ARBA" id="ARBA00023136"/>
    </source>
</evidence>
<sequence length="574" mass="63752">MEPRRRIIQPRRLLVLGWACLPAPVQLSSLAFTSLLDRRGAVNELDQGGASATCMSGPACGYLVMPHGFIFDHFGSKPIFILSMVLFPLGALLFALSFRGTIEGSVVRLSVFNAILTLGCTLYDVVYMMTIMSHFPNSKGPVVAILKSCIGLGSAIVGSIQLAFFDGRPDHYFYFLMVLFFVTGAAGFFLVPLPSYHLTGYEEKHLGIEEKERRLARKSVYLRQQPPTIRFAIGIAFVVLLVIYLPLQSALVAYLGWGRTQRIIFASILIAVLVSFPLMALPVSCLERRETQREEDDCGGTERPSAGDEVANEPAAAGGPPKKVETDVDYIAPQYQTTFLQNLKTLKLWAFFWSIFSMGGAGVVIIYNASFVYAALADEEVDNAIKTLLTVLNGAGSAAGRLLMSYFEVWSQKRKAEDRVSIIVSIYLTDVFLILSLVLFLVVPRAALPLPYVLAALGNGFSAASLVLVYRTVFAKDPAKHYNFIFLALVCSTIFLNRLLYGEWYTREAGRRGVDVCLDRACVQLPLLVMLGFNVTAFLSNAYVHWEYVKFNHQVLDERRRLFEEQQEGGDLWA</sequence>
<name>A0A2V2VSU0_TRYCR</name>
<dbReference type="VEuPathDB" id="TriTrypDB:ECC02_002917"/>
<dbReference type="SUPFAM" id="SSF103473">
    <property type="entry name" value="MFS general substrate transporter"/>
    <property type="match status" value="2"/>
</dbReference>
<keyword evidence="2 6" id="KW-0812">Transmembrane</keyword>
<evidence type="ECO:0000313" key="9">
    <source>
        <dbReference type="Proteomes" id="UP000246121"/>
    </source>
</evidence>
<feature type="transmembrane region" description="Helical" evidence="6">
    <location>
        <begin position="521"/>
        <end position="544"/>
    </location>
</feature>
<feature type="region of interest" description="Disordered" evidence="5">
    <location>
        <begin position="291"/>
        <end position="322"/>
    </location>
</feature>
<feature type="transmembrane region" description="Helical" evidence="6">
    <location>
        <begin position="263"/>
        <end position="283"/>
    </location>
</feature>
<dbReference type="GO" id="GO:0016020">
    <property type="term" value="C:membrane"/>
    <property type="evidence" value="ECO:0007669"/>
    <property type="project" value="UniProtKB-SubCell"/>
</dbReference>
<evidence type="ECO:0000256" key="3">
    <source>
        <dbReference type="ARBA" id="ARBA00022989"/>
    </source>
</evidence>
<comment type="subcellular location">
    <subcellularLocation>
        <location evidence="1">Membrane</location>
        <topology evidence="1">Multi-pass membrane protein</topology>
    </subcellularLocation>
</comment>
<organism evidence="8 9">
    <name type="scientific">Trypanosoma cruzi</name>
    <dbReference type="NCBI Taxonomy" id="5693"/>
    <lineage>
        <taxon>Eukaryota</taxon>
        <taxon>Discoba</taxon>
        <taxon>Euglenozoa</taxon>
        <taxon>Kinetoplastea</taxon>
        <taxon>Metakinetoplastina</taxon>
        <taxon>Trypanosomatida</taxon>
        <taxon>Trypanosomatidae</taxon>
        <taxon>Trypanosoma</taxon>
        <taxon>Schizotrypanum</taxon>
    </lineage>
</organism>
<dbReference type="AlphaFoldDB" id="A0A2V2VSU0"/>
<reference evidence="8 9" key="1">
    <citation type="journal article" date="2018" name="Microb. Genom.">
        <title>Expanding an expanded genome: long-read sequencing of Trypanosoma cruzi.</title>
        <authorList>
            <person name="Berna L."/>
            <person name="Rodriguez M."/>
            <person name="Chiribao M.L."/>
            <person name="Parodi-Talice A."/>
            <person name="Pita S."/>
            <person name="Rijo G."/>
            <person name="Alvarez-Valin F."/>
            <person name="Robello C."/>
        </authorList>
    </citation>
    <scope>NUCLEOTIDE SEQUENCE [LARGE SCALE GENOMIC DNA]</scope>
    <source>
        <strain evidence="8 9">Dm28c</strain>
    </source>
</reference>
<feature type="chain" id="PRO_5015896274" description="Nodulin-like domain-containing protein" evidence="7">
    <location>
        <begin position="28"/>
        <end position="574"/>
    </location>
</feature>
<evidence type="ECO:0000256" key="7">
    <source>
        <dbReference type="SAM" id="SignalP"/>
    </source>
</evidence>
<dbReference type="VEuPathDB" id="TriTrypDB:BCY84_02163"/>
<dbReference type="VEuPathDB" id="TriTrypDB:Tc_MARK_8692"/>
<feature type="transmembrane region" description="Helical" evidence="6">
    <location>
        <begin position="482"/>
        <end position="501"/>
    </location>
</feature>
<feature type="transmembrane region" description="Helical" evidence="6">
    <location>
        <begin position="110"/>
        <end position="130"/>
    </location>
</feature>
<evidence type="ECO:0000313" key="8">
    <source>
        <dbReference type="EMBL" id="PWU98512.1"/>
    </source>
</evidence>
<feature type="transmembrane region" description="Helical" evidence="6">
    <location>
        <begin position="142"/>
        <end position="165"/>
    </location>
</feature>
<proteinExistence type="predicted"/>
<feature type="transmembrane region" description="Helical" evidence="6">
    <location>
        <begin position="348"/>
        <end position="376"/>
    </location>
</feature>
<comment type="caution">
    <text evidence="8">The sequence shown here is derived from an EMBL/GenBank/DDBJ whole genome shotgun (WGS) entry which is preliminary data.</text>
</comment>
<dbReference type="Proteomes" id="UP000246121">
    <property type="component" value="Unassembled WGS sequence"/>
</dbReference>
<dbReference type="EMBL" id="PRFA01000012">
    <property type="protein sequence ID" value="PWU98512.1"/>
    <property type="molecule type" value="Genomic_DNA"/>
</dbReference>
<evidence type="ECO:0000256" key="1">
    <source>
        <dbReference type="ARBA" id="ARBA00004141"/>
    </source>
</evidence>
<dbReference type="VEuPathDB" id="TriTrypDB:TcYC6_0043660"/>
<dbReference type="VEuPathDB" id="TriTrypDB:C4B63_12g174"/>
<dbReference type="VEuPathDB" id="TriTrypDB:TcG_01846"/>
<evidence type="ECO:0008006" key="10">
    <source>
        <dbReference type="Google" id="ProtNLM"/>
    </source>
</evidence>
<feature type="transmembrane region" description="Helical" evidence="6">
    <location>
        <begin position="422"/>
        <end position="443"/>
    </location>
</feature>
<feature type="transmembrane region" description="Helical" evidence="6">
    <location>
        <begin position="231"/>
        <end position="257"/>
    </location>
</feature>
<feature type="transmembrane region" description="Helical" evidence="6">
    <location>
        <begin position="78"/>
        <end position="98"/>
    </location>
</feature>
<dbReference type="VEuPathDB" id="TriTrypDB:C3747_43g114"/>
<evidence type="ECO:0000256" key="5">
    <source>
        <dbReference type="SAM" id="MobiDB-lite"/>
    </source>
</evidence>
<keyword evidence="3 6" id="KW-1133">Transmembrane helix</keyword>
<feature type="transmembrane region" description="Helical" evidence="6">
    <location>
        <begin position="449"/>
        <end position="470"/>
    </location>
</feature>
<keyword evidence="7" id="KW-0732">Signal</keyword>
<dbReference type="PANTHER" id="PTHR21576:SF157">
    <property type="entry name" value="NODULIN-LIKE DOMAIN-CONTAINING PROTEIN"/>
    <property type="match status" value="1"/>
</dbReference>
<feature type="signal peptide" evidence="7">
    <location>
        <begin position="1"/>
        <end position="27"/>
    </location>
</feature>
<dbReference type="VEuPathDB" id="TriTrypDB:TCSYLVIO_002040"/>
<dbReference type="VEuPathDB" id="TriTrypDB:TcCLB.509713.20"/>
<keyword evidence="4 6" id="KW-0472">Membrane</keyword>
<dbReference type="PANTHER" id="PTHR21576">
    <property type="entry name" value="UNCHARACTERIZED NODULIN-LIKE PROTEIN"/>
    <property type="match status" value="1"/>
</dbReference>
<accession>A0A2V2VSU0</accession>
<protein>
    <recommendedName>
        <fullName evidence="10">Nodulin-like domain-containing protein</fullName>
    </recommendedName>
</protein>
<dbReference type="Gene3D" id="1.20.1250.20">
    <property type="entry name" value="MFS general substrate transporter like domains"/>
    <property type="match status" value="1"/>
</dbReference>
<feature type="transmembrane region" description="Helical" evidence="6">
    <location>
        <begin position="171"/>
        <end position="191"/>
    </location>
</feature>
<dbReference type="InterPro" id="IPR036259">
    <property type="entry name" value="MFS_trans_sf"/>
</dbReference>